<evidence type="ECO:0000256" key="1">
    <source>
        <dbReference type="SAM" id="MobiDB-lite"/>
    </source>
</evidence>
<protein>
    <submittedName>
        <fullName evidence="2">Uncharacterized protein</fullName>
    </submittedName>
</protein>
<sequence>MQSSKLDEHRHHHPSDTVMVINMANDITDTKRSPLNKRLQEGEGEDGKNTETSQRDIKHLV</sequence>
<dbReference type="Proteomes" id="UP001566132">
    <property type="component" value="Unassembled WGS sequence"/>
</dbReference>
<dbReference type="EMBL" id="JBDJPC010000006">
    <property type="protein sequence ID" value="KAL1498044.1"/>
    <property type="molecule type" value="Genomic_DNA"/>
</dbReference>
<feature type="region of interest" description="Disordered" evidence="1">
    <location>
        <begin position="25"/>
        <end position="61"/>
    </location>
</feature>
<feature type="compositionally biased region" description="Basic and acidic residues" evidence="1">
    <location>
        <begin position="28"/>
        <end position="61"/>
    </location>
</feature>
<keyword evidence="3" id="KW-1185">Reference proteome</keyword>
<comment type="caution">
    <text evidence="2">The sequence shown here is derived from an EMBL/GenBank/DDBJ whole genome shotgun (WGS) entry which is preliminary data.</text>
</comment>
<evidence type="ECO:0000313" key="2">
    <source>
        <dbReference type="EMBL" id="KAL1498044.1"/>
    </source>
</evidence>
<name>A0ABD1ENI3_HYPHA</name>
<dbReference type="AlphaFoldDB" id="A0ABD1ENI3"/>
<accession>A0ABD1ENI3</accession>
<organism evidence="2 3">
    <name type="scientific">Hypothenemus hampei</name>
    <name type="common">Coffee berry borer</name>
    <dbReference type="NCBI Taxonomy" id="57062"/>
    <lineage>
        <taxon>Eukaryota</taxon>
        <taxon>Metazoa</taxon>
        <taxon>Ecdysozoa</taxon>
        <taxon>Arthropoda</taxon>
        <taxon>Hexapoda</taxon>
        <taxon>Insecta</taxon>
        <taxon>Pterygota</taxon>
        <taxon>Neoptera</taxon>
        <taxon>Endopterygota</taxon>
        <taxon>Coleoptera</taxon>
        <taxon>Polyphaga</taxon>
        <taxon>Cucujiformia</taxon>
        <taxon>Curculionidae</taxon>
        <taxon>Scolytinae</taxon>
        <taxon>Hypothenemus</taxon>
    </lineage>
</organism>
<evidence type="ECO:0000313" key="3">
    <source>
        <dbReference type="Proteomes" id="UP001566132"/>
    </source>
</evidence>
<proteinExistence type="predicted"/>
<reference evidence="2 3" key="1">
    <citation type="submission" date="2024-05" db="EMBL/GenBank/DDBJ databases">
        <title>Genetic variation in Jamaican populations of the coffee berry borer (Hypothenemus hampei).</title>
        <authorList>
            <person name="Errbii M."/>
            <person name="Myrie A."/>
        </authorList>
    </citation>
    <scope>NUCLEOTIDE SEQUENCE [LARGE SCALE GENOMIC DNA]</scope>
    <source>
        <strain evidence="2">JA-Hopewell-2020-01-JO</strain>
        <tissue evidence="2">Whole body</tissue>
    </source>
</reference>
<gene>
    <name evidence="2" type="ORF">ABEB36_008904</name>
</gene>